<evidence type="ECO:0000313" key="3">
    <source>
        <dbReference type="EMBL" id="KAE8985217.1"/>
    </source>
</evidence>
<evidence type="ECO:0000313" key="4">
    <source>
        <dbReference type="EMBL" id="KAE9295218.1"/>
    </source>
</evidence>
<dbReference type="AlphaFoldDB" id="A0A6A3IPC3"/>
<protein>
    <submittedName>
        <fullName evidence="2">Uncharacterized protein</fullName>
    </submittedName>
</protein>
<feature type="region of interest" description="Disordered" evidence="1">
    <location>
        <begin position="101"/>
        <end position="127"/>
    </location>
</feature>
<evidence type="ECO:0000313" key="7">
    <source>
        <dbReference type="Proteomes" id="UP000435112"/>
    </source>
</evidence>
<dbReference type="Proteomes" id="UP000435112">
    <property type="component" value="Unassembled WGS sequence"/>
</dbReference>
<feature type="compositionally biased region" description="Low complexity" evidence="1">
    <location>
        <begin position="14"/>
        <end position="23"/>
    </location>
</feature>
<evidence type="ECO:0000313" key="6">
    <source>
        <dbReference type="Proteomes" id="UP000434957"/>
    </source>
</evidence>
<accession>A0A6A3IPC3</accession>
<dbReference type="EMBL" id="QXFU01002588">
    <property type="protein sequence ID" value="KAE8983921.1"/>
    <property type="molecule type" value="Genomic_DNA"/>
</dbReference>
<dbReference type="OrthoDB" id="115802at2759"/>
<gene>
    <name evidence="3" type="ORF">PR001_g22956</name>
    <name evidence="2" type="ORF">PR002_g23110</name>
    <name evidence="4" type="ORF">PR003_g24075</name>
</gene>
<dbReference type="EMBL" id="QXFV01002633">
    <property type="protein sequence ID" value="KAE8985217.1"/>
    <property type="molecule type" value="Genomic_DNA"/>
</dbReference>
<reference evidence="5 7" key="1">
    <citation type="submission" date="2018-09" db="EMBL/GenBank/DDBJ databases">
        <title>Genomic investigation of the strawberry pathogen Phytophthora fragariae indicates pathogenicity is determined by transcriptional variation in three key races.</title>
        <authorList>
            <person name="Adams T.M."/>
            <person name="Armitage A.D."/>
            <person name="Sobczyk M.K."/>
            <person name="Bates H.J."/>
            <person name="Dunwell J.M."/>
            <person name="Nellist C.F."/>
            <person name="Harrison R.J."/>
        </authorList>
    </citation>
    <scope>NUCLEOTIDE SEQUENCE [LARGE SCALE GENOMIC DNA]</scope>
    <source>
        <strain evidence="3 5">SCRP249</strain>
        <strain evidence="2 7">SCRP324</strain>
        <strain evidence="4 6">SCRP333</strain>
    </source>
</reference>
<name>A0A6A3IPC3_9STRA</name>
<proteinExistence type="predicted"/>
<dbReference type="EMBL" id="QXFT01002637">
    <property type="protein sequence ID" value="KAE9295218.1"/>
    <property type="molecule type" value="Genomic_DNA"/>
</dbReference>
<sequence length="127" mass="13704">MLGNEADQADRPARASSLRRAATGRCGGECVRNNGELCGACRGGQEEGRRRHDEGLDFDFGDLGPPPSCPVLCRQKAMDFTAAKERKRAGFFGQEVPLGLARSAGPNPLTRVGRRMPTPTENCPLMM</sequence>
<evidence type="ECO:0000313" key="2">
    <source>
        <dbReference type="EMBL" id="KAE8983921.1"/>
    </source>
</evidence>
<keyword evidence="6" id="KW-1185">Reference proteome</keyword>
<evidence type="ECO:0000256" key="1">
    <source>
        <dbReference type="SAM" id="MobiDB-lite"/>
    </source>
</evidence>
<dbReference type="Proteomes" id="UP000429607">
    <property type="component" value="Unassembled WGS sequence"/>
</dbReference>
<feature type="region of interest" description="Disordered" evidence="1">
    <location>
        <begin position="1"/>
        <end position="23"/>
    </location>
</feature>
<dbReference type="Proteomes" id="UP000434957">
    <property type="component" value="Unassembled WGS sequence"/>
</dbReference>
<evidence type="ECO:0000313" key="5">
    <source>
        <dbReference type="Proteomes" id="UP000429607"/>
    </source>
</evidence>
<organism evidence="2 7">
    <name type="scientific">Phytophthora rubi</name>
    <dbReference type="NCBI Taxonomy" id="129364"/>
    <lineage>
        <taxon>Eukaryota</taxon>
        <taxon>Sar</taxon>
        <taxon>Stramenopiles</taxon>
        <taxon>Oomycota</taxon>
        <taxon>Peronosporomycetes</taxon>
        <taxon>Peronosporales</taxon>
        <taxon>Peronosporaceae</taxon>
        <taxon>Phytophthora</taxon>
    </lineage>
</organism>
<comment type="caution">
    <text evidence="2">The sequence shown here is derived from an EMBL/GenBank/DDBJ whole genome shotgun (WGS) entry which is preliminary data.</text>
</comment>